<gene>
    <name evidence="1" type="ORF">BU25DRAFT_74058</name>
</gene>
<dbReference type="EMBL" id="MU006719">
    <property type="protein sequence ID" value="KAF2626863.1"/>
    <property type="molecule type" value="Genomic_DNA"/>
</dbReference>
<protein>
    <submittedName>
        <fullName evidence="1">Uncharacterized protein</fullName>
    </submittedName>
</protein>
<dbReference type="Proteomes" id="UP000799754">
    <property type="component" value="Unassembled WGS sequence"/>
</dbReference>
<sequence>MMTTMTKTISSGPAECEADPPVALLSKSPFETTTTSLPLQLALGACCCHSGTARASRSSKTSPPFPSNPFHPSSAGRTAPNALECASILTSRTIKAIDRSSSQVKRDCGSERGARSLRNSLHGRGPVHSPPSSRNCHFKRPLVYYGLGQGKYLCSALASLPCSSVFNSIAPQMVCFHAIDSPMECGVSTTLASILLVRQMHLLPFETMACSLIISFVILWPWASARCPGP</sequence>
<accession>A0ACB6RYR8</accession>
<evidence type="ECO:0000313" key="1">
    <source>
        <dbReference type="EMBL" id="KAF2626863.1"/>
    </source>
</evidence>
<organism evidence="1 2">
    <name type="scientific">Macroventuria anomochaeta</name>
    <dbReference type="NCBI Taxonomy" id="301207"/>
    <lineage>
        <taxon>Eukaryota</taxon>
        <taxon>Fungi</taxon>
        <taxon>Dikarya</taxon>
        <taxon>Ascomycota</taxon>
        <taxon>Pezizomycotina</taxon>
        <taxon>Dothideomycetes</taxon>
        <taxon>Pleosporomycetidae</taxon>
        <taxon>Pleosporales</taxon>
        <taxon>Pleosporineae</taxon>
        <taxon>Didymellaceae</taxon>
        <taxon>Macroventuria</taxon>
    </lineage>
</organism>
<evidence type="ECO:0000313" key="2">
    <source>
        <dbReference type="Proteomes" id="UP000799754"/>
    </source>
</evidence>
<proteinExistence type="predicted"/>
<comment type="caution">
    <text evidence="1">The sequence shown here is derived from an EMBL/GenBank/DDBJ whole genome shotgun (WGS) entry which is preliminary data.</text>
</comment>
<keyword evidence="2" id="KW-1185">Reference proteome</keyword>
<name>A0ACB6RYR8_9PLEO</name>
<reference evidence="1" key="1">
    <citation type="journal article" date="2020" name="Stud. Mycol.">
        <title>101 Dothideomycetes genomes: a test case for predicting lifestyles and emergence of pathogens.</title>
        <authorList>
            <person name="Haridas S."/>
            <person name="Albert R."/>
            <person name="Binder M."/>
            <person name="Bloem J."/>
            <person name="Labutti K."/>
            <person name="Salamov A."/>
            <person name="Andreopoulos B."/>
            <person name="Baker S."/>
            <person name="Barry K."/>
            <person name="Bills G."/>
            <person name="Bluhm B."/>
            <person name="Cannon C."/>
            <person name="Castanera R."/>
            <person name="Culley D."/>
            <person name="Daum C."/>
            <person name="Ezra D."/>
            <person name="Gonzalez J."/>
            <person name="Henrissat B."/>
            <person name="Kuo A."/>
            <person name="Liang C."/>
            <person name="Lipzen A."/>
            <person name="Lutzoni F."/>
            <person name="Magnuson J."/>
            <person name="Mondo S."/>
            <person name="Nolan M."/>
            <person name="Ohm R."/>
            <person name="Pangilinan J."/>
            <person name="Park H.-J."/>
            <person name="Ramirez L."/>
            <person name="Alfaro M."/>
            <person name="Sun H."/>
            <person name="Tritt A."/>
            <person name="Yoshinaga Y."/>
            <person name="Zwiers L.-H."/>
            <person name="Turgeon B."/>
            <person name="Goodwin S."/>
            <person name="Spatafora J."/>
            <person name="Crous P."/>
            <person name="Grigoriev I."/>
        </authorList>
    </citation>
    <scope>NUCLEOTIDE SEQUENCE</scope>
    <source>
        <strain evidence="1">CBS 525.71</strain>
    </source>
</reference>